<comment type="catalytic activity">
    <reaction evidence="9">
        <text>(E)-sinapyl alcohol + NADP(+) = (E)-sinapaldehyde + NADPH + H(+)</text>
        <dbReference type="Rhea" id="RHEA:45704"/>
        <dbReference type="ChEBI" id="CHEBI:15378"/>
        <dbReference type="ChEBI" id="CHEBI:27949"/>
        <dbReference type="ChEBI" id="CHEBI:57783"/>
        <dbReference type="ChEBI" id="CHEBI:58349"/>
        <dbReference type="ChEBI" id="CHEBI:64557"/>
        <dbReference type="EC" id="1.1.1.195"/>
    </reaction>
    <physiologicalReaction direction="right-to-left" evidence="9">
        <dbReference type="Rhea" id="RHEA:45706"/>
    </physiologicalReaction>
</comment>
<dbReference type="EMBL" id="AMZH03015580">
    <property type="protein sequence ID" value="RRT45830.1"/>
    <property type="molecule type" value="Genomic_DNA"/>
</dbReference>
<evidence type="ECO:0000259" key="13">
    <source>
        <dbReference type="Pfam" id="PF02826"/>
    </source>
</evidence>
<dbReference type="Proteomes" id="UP000287651">
    <property type="component" value="Unassembled WGS sequence"/>
</dbReference>
<evidence type="ECO:0000256" key="2">
    <source>
        <dbReference type="ARBA" id="ARBA00004928"/>
    </source>
</evidence>
<dbReference type="GO" id="GO:0009809">
    <property type="term" value="P:lignin biosynthetic process"/>
    <property type="evidence" value="ECO:0007669"/>
    <property type="project" value="UniProtKB-KW"/>
</dbReference>
<reference evidence="15 16" key="1">
    <citation type="journal article" date="2014" name="Agronomy (Basel)">
        <title>A Draft Genome Sequence for Ensete ventricosum, the Drought-Tolerant Tree Against Hunger.</title>
        <authorList>
            <person name="Harrison J."/>
            <person name="Moore K.A."/>
            <person name="Paszkiewicz K."/>
            <person name="Jones T."/>
            <person name="Grant M."/>
            <person name="Ambacheew D."/>
            <person name="Muzemil S."/>
            <person name="Studholme D.J."/>
        </authorList>
    </citation>
    <scope>NUCLEOTIDE SEQUENCE [LARGE SCALE GENOMIC DNA]</scope>
</reference>
<dbReference type="InterPro" id="IPR036291">
    <property type="entry name" value="NAD(P)-bd_dom_sf"/>
</dbReference>
<dbReference type="Gene3D" id="3.40.50.720">
    <property type="entry name" value="NAD(P)-binding Rossmann-like Domain"/>
    <property type="match status" value="2"/>
</dbReference>
<comment type="pathway">
    <text evidence="2">Aromatic compound metabolism; phenylpropanoid biosynthesis.</text>
</comment>
<dbReference type="GO" id="GO:0046872">
    <property type="term" value="F:metal ion binding"/>
    <property type="evidence" value="ECO:0007669"/>
    <property type="project" value="UniProtKB-KW"/>
</dbReference>
<evidence type="ECO:0000256" key="10">
    <source>
        <dbReference type="ARBA" id="ARBA00049226"/>
    </source>
</evidence>
<evidence type="ECO:0000256" key="9">
    <source>
        <dbReference type="ARBA" id="ARBA00048379"/>
    </source>
</evidence>
<evidence type="ECO:0000256" key="4">
    <source>
        <dbReference type="ARBA" id="ARBA00022723"/>
    </source>
</evidence>
<feature type="domain" description="Alcohol dehydrogenase-like N-terminal" evidence="14">
    <location>
        <begin position="8"/>
        <end position="117"/>
    </location>
</feature>
<comment type="cofactor">
    <cofactor evidence="1">
        <name>Zn(2+)</name>
        <dbReference type="ChEBI" id="CHEBI:29105"/>
    </cofactor>
</comment>
<dbReference type="Pfam" id="PF02826">
    <property type="entry name" value="2-Hacid_dh_C"/>
    <property type="match status" value="1"/>
</dbReference>
<evidence type="ECO:0000256" key="6">
    <source>
        <dbReference type="ARBA" id="ARBA00022833"/>
    </source>
</evidence>
<dbReference type="FunFam" id="3.90.180.10:FF:000100">
    <property type="entry name" value="Putative cinnamyl alcohol dehydrogenase 6"/>
    <property type="match status" value="1"/>
</dbReference>
<dbReference type="Gene3D" id="3.90.180.10">
    <property type="entry name" value="Medium-chain alcohol dehydrogenases, catalytic domain"/>
    <property type="match status" value="2"/>
</dbReference>
<keyword evidence="7" id="KW-0560">Oxidoreductase</keyword>
<accession>A0A426Y2K9</accession>
<gene>
    <name evidence="15" type="ORF">B296_00043074</name>
</gene>
<dbReference type="InterPro" id="IPR006140">
    <property type="entry name" value="D-isomer_DH_NAD-bd"/>
</dbReference>
<comment type="catalytic activity">
    <reaction evidence="8">
        <text>(E)-4-coumaroyl alcohol + NADP(+) = (E)-4-coumaraldehyde + NADPH + H(+)</text>
        <dbReference type="Rhea" id="RHEA:45724"/>
        <dbReference type="ChEBI" id="CHEBI:15378"/>
        <dbReference type="ChEBI" id="CHEBI:28353"/>
        <dbReference type="ChEBI" id="CHEBI:57783"/>
        <dbReference type="ChEBI" id="CHEBI:58349"/>
        <dbReference type="ChEBI" id="CHEBI:64555"/>
        <dbReference type="EC" id="1.1.1.195"/>
    </reaction>
    <physiologicalReaction direction="right-to-left" evidence="8">
        <dbReference type="Rhea" id="RHEA:45726"/>
    </physiologicalReaction>
</comment>
<comment type="catalytic activity">
    <reaction evidence="11">
        <text>(E)-coniferol + NADP(+) = (E)-coniferaldehyde + NADPH + H(+)</text>
        <dbReference type="Rhea" id="RHEA:22444"/>
        <dbReference type="ChEBI" id="CHEBI:15378"/>
        <dbReference type="ChEBI" id="CHEBI:16547"/>
        <dbReference type="ChEBI" id="CHEBI:17745"/>
        <dbReference type="ChEBI" id="CHEBI:57783"/>
        <dbReference type="ChEBI" id="CHEBI:58349"/>
        <dbReference type="EC" id="1.1.1.195"/>
    </reaction>
    <physiologicalReaction direction="right-to-left" evidence="11">
        <dbReference type="Rhea" id="RHEA:22446"/>
    </physiologicalReaction>
</comment>
<dbReference type="SUPFAM" id="SSF50129">
    <property type="entry name" value="GroES-like"/>
    <property type="match status" value="1"/>
</dbReference>
<evidence type="ECO:0000259" key="14">
    <source>
        <dbReference type="Pfam" id="PF08240"/>
    </source>
</evidence>
<dbReference type="AlphaFoldDB" id="A0A426Y2K9"/>
<dbReference type="PANTHER" id="PTHR42683">
    <property type="entry name" value="ALDEHYDE REDUCTASE"/>
    <property type="match status" value="1"/>
</dbReference>
<dbReference type="EC" id="1.1.1.195" evidence="3"/>
<comment type="catalytic activity">
    <reaction evidence="12">
        <text>(E)-cinnamyl alcohol + NADP(+) = (E)-cinnamaldehyde + NADPH + H(+)</text>
        <dbReference type="Rhea" id="RHEA:10392"/>
        <dbReference type="ChEBI" id="CHEBI:15378"/>
        <dbReference type="ChEBI" id="CHEBI:16731"/>
        <dbReference type="ChEBI" id="CHEBI:33227"/>
        <dbReference type="ChEBI" id="CHEBI:57783"/>
        <dbReference type="ChEBI" id="CHEBI:58349"/>
        <dbReference type="EC" id="1.1.1.195"/>
    </reaction>
    <physiologicalReaction direction="right-to-left" evidence="12">
        <dbReference type="Rhea" id="RHEA:10394"/>
    </physiologicalReaction>
</comment>
<keyword evidence="6" id="KW-0862">Zinc</keyword>
<evidence type="ECO:0000256" key="5">
    <source>
        <dbReference type="ARBA" id="ARBA00022733"/>
    </source>
</evidence>
<evidence type="ECO:0000256" key="11">
    <source>
        <dbReference type="ARBA" id="ARBA00049311"/>
    </source>
</evidence>
<organism evidence="15 16">
    <name type="scientific">Ensete ventricosum</name>
    <name type="common">Abyssinian banana</name>
    <name type="synonym">Musa ensete</name>
    <dbReference type="NCBI Taxonomy" id="4639"/>
    <lineage>
        <taxon>Eukaryota</taxon>
        <taxon>Viridiplantae</taxon>
        <taxon>Streptophyta</taxon>
        <taxon>Embryophyta</taxon>
        <taxon>Tracheophyta</taxon>
        <taxon>Spermatophyta</taxon>
        <taxon>Magnoliopsida</taxon>
        <taxon>Liliopsida</taxon>
        <taxon>Zingiberales</taxon>
        <taxon>Musaceae</taxon>
        <taxon>Ensete</taxon>
    </lineage>
</organism>
<dbReference type="FunFam" id="3.40.50.720:FF:000022">
    <property type="entry name" value="Cinnamyl alcohol dehydrogenase"/>
    <property type="match status" value="1"/>
</dbReference>
<comment type="caution">
    <text evidence="15">The sequence shown here is derived from an EMBL/GenBank/DDBJ whole genome shotgun (WGS) entry which is preliminary data.</text>
</comment>
<evidence type="ECO:0000256" key="12">
    <source>
        <dbReference type="ARBA" id="ARBA00049332"/>
    </source>
</evidence>
<evidence type="ECO:0000313" key="15">
    <source>
        <dbReference type="EMBL" id="RRT45830.1"/>
    </source>
</evidence>
<dbReference type="CDD" id="cd05283">
    <property type="entry name" value="CAD1"/>
    <property type="match status" value="1"/>
</dbReference>
<evidence type="ECO:0000256" key="1">
    <source>
        <dbReference type="ARBA" id="ARBA00001947"/>
    </source>
</evidence>
<protein>
    <recommendedName>
        <fullName evidence="3">cinnamyl-alcohol dehydrogenase</fullName>
        <ecNumber evidence="3">1.1.1.195</ecNumber>
    </recommendedName>
</protein>
<evidence type="ECO:0000256" key="8">
    <source>
        <dbReference type="ARBA" id="ARBA00047329"/>
    </source>
</evidence>
<evidence type="ECO:0000256" key="3">
    <source>
        <dbReference type="ARBA" id="ARBA00013171"/>
    </source>
</evidence>
<proteinExistence type="predicted"/>
<dbReference type="GO" id="GO:0051287">
    <property type="term" value="F:NAD binding"/>
    <property type="evidence" value="ECO:0007669"/>
    <property type="project" value="InterPro"/>
</dbReference>
<dbReference type="Pfam" id="PF08240">
    <property type="entry name" value="ADH_N"/>
    <property type="match status" value="1"/>
</dbReference>
<dbReference type="SUPFAM" id="SSF51735">
    <property type="entry name" value="NAD(P)-binding Rossmann-fold domains"/>
    <property type="match status" value="1"/>
</dbReference>
<dbReference type="GO" id="GO:0045551">
    <property type="term" value="F:cinnamyl-alcohol dehydrogenase activity"/>
    <property type="evidence" value="ECO:0007669"/>
    <property type="project" value="UniProtKB-EC"/>
</dbReference>
<dbReference type="InterPro" id="IPR011032">
    <property type="entry name" value="GroES-like_sf"/>
</dbReference>
<sequence>MLFSRATGDDDVTLKILYCGICHTDLHSIKNDWGNAMYPMVPGYKSYFAKFKVGDKVGIGYMVGSCGSCESCSEEYENHCFKMITTSNGVYHDGTTTYGGFSDMIVVNEHFAVHIPDNLPLEKTAPLLCAGVTVYSPMKHFGLNEPGKHLGVVGLGGLGHVAVKFGKAYGMKVTVISTSRNKEQEAIQHLGADSFLARGRMILVGAPNKPLELPSFCLIQDIVLLILSGGRMLAGGSVGGMKDTQEMIDFAGKHNITADVEVVGIDYVNTAIVRLEKGDVRYRFVVDVANTLTTA</sequence>
<name>A0A426Y2K9_ENSVE</name>
<evidence type="ECO:0000313" key="16">
    <source>
        <dbReference type="Proteomes" id="UP000287651"/>
    </source>
</evidence>
<dbReference type="InterPro" id="IPR013154">
    <property type="entry name" value="ADH-like_N"/>
</dbReference>
<keyword evidence="5" id="KW-0438">Lignin biosynthesis</keyword>
<feature type="domain" description="D-isomer specific 2-hydroxyacid dehydrogenase NAD-binding" evidence="13">
    <location>
        <begin position="142"/>
        <end position="210"/>
    </location>
</feature>
<dbReference type="InterPro" id="IPR047109">
    <property type="entry name" value="CAD-like"/>
</dbReference>
<evidence type="ECO:0000256" key="7">
    <source>
        <dbReference type="ARBA" id="ARBA00023002"/>
    </source>
</evidence>
<comment type="catalytic activity">
    <reaction evidence="10">
        <text>(E)-caffeyl alcohol + NADP(+) = (E)-caffeyl aldehyde + NADPH + H(+)</text>
        <dbReference type="Rhea" id="RHEA:45728"/>
        <dbReference type="ChEBI" id="CHEBI:15378"/>
        <dbReference type="ChEBI" id="CHEBI:28323"/>
        <dbReference type="ChEBI" id="CHEBI:31334"/>
        <dbReference type="ChEBI" id="CHEBI:57783"/>
        <dbReference type="ChEBI" id="CHEBI:58349"/>
    </reaction>
    <physiologicalReaction direction="right-to-left" evidence="10">
        <dbReference type="Rhea" id="RHEA:45730"/>
    </physiologicalReaction>
</comment>
<keyword evidence="4" id="KW-0479">Metal-binding</keyword>